<proteinExistence type="predicted"/>
<dbReference type="VEuPathDB" id="FungiDB:H310_09839"/>
<feature type="transmembrane region" description="Helical" evidence="1">
    <location>
        <begin position="145"/>
        <end position="164"/>
    </location>
</feature>
<keyword evidence="1" id="KW-0812">Transmembrane</keyword>
<name>A0A024TS73_9STRA</name>
<organism evidence="2">
    <name type="scientific">Aphanomyces invadans</name>
    <dbReference type="NCBI Taxonomy" id="157072"/>
    <lineage>
        <taxon>Eukaryota</taxon>
        <taxon>Sar</taxon>
        <taxon>Stramenopiles</taxon>
        <taxon>Oomycota</taxon>
        <taxon>Saprolegniomycetes</taxon>
        <taxon>Saprolegniales</taxon>
        <taxon>Verrucalvaceae</taxon>
        <taxon>Aphanomyces</taxon>
    </lineage>
</organism>
<keyword evidence="1" id="KW-0472">Membrane</keyword>
<dbReference type="OrthoDB" id="76275at2759"/>
<dbReference type="RefSeq" id="XP_008874236.1">
    <property type="nucleotide sequence ID" value="XM_008876014.1"/>
</dbReference>
<sequence length="258" mass="27841">MEAMLSRRPLHWRRTHYLSVQHGHQGDSAFKRYLMVCAIMSVVTLIAACNEQDARSYCVKLPSASAIDPEWKCTRARESTHVRFLNGAPVVHVRLPLPPASNSAGRSEIEVLHHGGWSSANTLLHLLACASCLGTIMALKNRAGLRVALIWSGSAMLFLTAIATDVTSVLAWRHDCVLLGLVLADEVTNSMLRSMLSSIEAATVLQNATTECHARPQMLCFAALFTLTGCMCGGSVFVALAHAGQPGPTQPNNAIDVV</sequence>
<feature type="transmembrane region" description="Helical" evidence="1">
    <location>
        <begin position="219"/>
        <end position="243"/>
    </location>
</feature>
<protein>
    <recommendedName>
        <fullName evidence="3">Transmembrane protein</fullName>
    </recommendedName>
</protein>
<reference evidence="2" key="1">
    <citation type="submission" date="2013-12" db="EMBL/GenBank/DDBJ databases">
        <title>The Genome Sequence of Aphanomyces invadans NJM9701.</title>
        <authorList>
            <consortium name="The Broad Institute Genomics Platform"/>
            <person name="Russ C."/>
            <person name="Tyler B."/>
            <person name="van West P."/>
            <person name="Dieguez-Uribeondo J."/>
            <person name="Young S.K."/>
            <person name="Zeng Q."/>
            <person name="Gargeya S."/>
            <person name="Fitzgerald M."/>
            <person name="Abouelleil A."/>
            <person name="Alvarado L."/>
            <person name="Chapman S.B."/>
            <person name="Gainer-Dewar J."/>
            <person name="Goldberg J."/>
            <person name="Griggs A."/>
            <person name="Gujja S."/>
            <person name="Hansen M."/>
            <person name="Howarth C."/>
            <person name="Imamovic A."/>
            <person name="Ireland A."/>
            <person name="Larimer J."/>
            <person name="McCowan C."/>
            <person name="Murphy C."/>
            <person name="Pearson M."/>
            <person name="Poon T.W."/>
            <person name="Priest M."/>
            <person name="Roberts A."/>
            <person name="Saif S."/>
            <person name="Shea T."/>
            <person name="Sykes S."/>
            <person name="Wortman J."/>
            <person name="Nusbaum C."/>
            <person name="Birren B."/>
        </authorList>
    </citation>
    <scope>NUCLEOTIDE SEQUENCE [LARGE SCALE GENOMIC DNA]</scope>
    <source>
        <strain evidence="2">NJM9701</strain>
    </source>
</reference>
<gene>
    <name evidence="2" type="ORF">H310_09839</name>
</gene>
<accession>A0A024TS73</accession>
<evidence type="ECO:0008006" key="3">
    <source>
        <dbReference type="Google" id="ProtNLM"/>
    </source>
</evidence>
<dbReference type="AlphaFoldDB" id="A0A024TS73"/>
<evidence type="ECO:0000313" key="2">
    <source>
        <dbReference type="EMBL" id="ETV96990.1"/>
    </source>
</evidence>
<evidence type="ECO:0000256" key="1">
    <source>
        <dbReference type="SAM" id="Phobius"/>
    </source>
</evidence>
<dbReference type="EMBL" id="KI913974">
    <property type="protein sequence ID" value="ETV96990.1"/>
    <property type="molecule type" value="Genomic_DNA"/>
</dbReference>
<dbReference type="GeneID" id="20086889"/>
<keyword evidence="1" id="KW-1133">Transmembrane helix</keyword>